<feature type="transmembrane region" description="Helical" evidence="1">
    <location>
        <begin position="14"/>
        <end position="31"/>
    </location>
</feature>
<reference evidence="2 3" key="1">
    <citation type="submission" date="2015-04" db="EMBL/GenBank/DDBJ databases">
        <authorList>
            <person name="Syromyatnikov M.Y."/>
            <person name="Popov V.N."/>
        </authorList>
    </citation>
    <scope>NUCLEOTIDE SEQUENCE [LARGE SCALE GENOMIC DNA]</scope>
</reference>
<organism evidence="2 3">
    <name type="scientific">Clunio marinus</name>
    <dbReference type="NCBI Taxonomy" id="568069"/>
    <lineage>
        <taxon>Eukaryota</taxon>
        <taxon>Metazoa</taxon>
        <taxon>Ecdysozoa</taxon>
        <taxon>Arthropoda</taxon>
        <taxon>Hexapoda</taxon>
        <taxon>Insecta</taxon>
        <taxon>Pterygota</taxon>
        <taxon>Neoptera</taxon>
        <taxon>Endopterygota</taxon>
        <taxon>Diptera</taxon>
        <taxon>Nematocera</taxon>
        <taxon>Chironomoidea</taxon>
        <taxon>Chironomidae</taxon>
        <taxon>Clunio</taxon>
    </lineage>
</organism>
<protein>
    <submittedName>
        <fullName evidence="2">CLUMA_CG011745, isoform A</fullName>
    </submittedName>
</protein>
<evidence type="ECO:0000256" key="1">
    <source>
        <dbReference type="SAM" id="Phobius"/>
    </source>
</evidence>
<dbReference type="Proteomes" id="UP000183832">
    <property type="component" value="Unassembled WGS sequence"/>
</dbReference>
<accession>A0A1J1IF51</accession>
<gene>
    <name evidence="2" type="ORF">CLUMA_CG011745</name>
</gene>
<keyword evidence="1" id="KW-0812">Transmembrane</keyword>
<proteinExistence type="predicted"/>
<sequence length="66" mass="7517">MTESLNNPLLNEDFIGILFCFVIIILGTKLIRIMIVKVLRQNAVQNKIVFKGLIVTLEDLTEQLDT</sequence>
<keyword evidence="3" id="KW-1185">Reference proteome</keyword>
<keyword evidence="1" id="KW-1133">Transmembrane helix</keyword>
<keyword evidence="1" id="KW-0472">Membrane</keyword>
<dbReference type="EMBL" id="CVRI01000047">
    <property type="protein sequence ID" value="CRK98386.1"/>
    <property type="molecule type" value="Genomic_DNA"/>
</dbReference>
<evidence type="ECO:0000313" key="3">
    <source>
        <dbReference type="Proteomes" id="UP000183832"/>
    </source>
</evidence>
<dbReference type="AlphaFoldDB" id="A0A1J1IF51"/>
<evidence type="ECO:0000313" key="2">
    <source>
        <dbReference type="EMBL" id="CRK98386.1"/>
    </source>
</evidence>
<name>A0A1J1IF51_9DIPT</name>